<dbReference type="EMBL" id="BX842650">
    <property type="protein sequence ID" value="CAE79423.1"/>
    <property type="molecule type" value="Genomic_DNA"/>
</dbReference>
<dbReference type="AlphaFoldDB" id="Q6MMT0"/>
<name>Q6MMT0_BDEBA</name>
<evidence type="ECO:0000313" key="2">
    <source>
        <dbReference type="Proteomes" id="UP000008080"/>
    </source>
</evidence>
<dbReference type="Gene3D" id="1.10.4030.10">
    <property type="entry name" value="Porin chaperone SurA, peptide-binding domain"/>
    <property type="match status" value="1"/>
</dbReference>
<reference evidence="1 2" key="1">
    <citation type="journal article" date="2004" name="Science">
        <title>A predator unmasked: life cycle of Bdellovibrio bacteriovorus from a genomic perspective.</title>
        <authorList>
            <person name="Rendulic S."/>
            <person name="Jagtap P."/>
            <person name="Rosinus A."/>
            <person name="Eppinger M."/>
            <person name="Baar C."/>
            <person name="Lanz C."/>
            <person name="Keller H."/>
            <person name="Lambert C."/>
            <person name="Evans K.J."/>
            <person name="Goesmann A."/>
            <person name="Meyer F."/>
            <person name="Sockett R.E."/>
            <person name="Schuster S.C."/>
        </authorList>
    </citation>
    <scope>NUCLEOTIDE SEQUENCE [LARGE SCALE GENOMIC DNA]</scope>
    <source>
        <strain evidence="2">ATCC 15356 / DSM 50701 / NCIMB 9529 / HD100</strain>
    </source>
</reference>
<gene>
    <name evidence="1" type="ordered locus">Bd1543</name>
</gene>
<accession>Q6MMT0</accession>
<dbReference type="HOGENOM" id="CLU_1308115_0_0_7"/>
<keyword evidence="2" id="KW-1185">Reference proteome</keyword>
<sequence length="250" mass="28079">MVINPRPKKRGLCFFGGQPGGPKRRAVRRLDFVVLFKHSNPMRFLLIFFFTISAQAATLVTETVGQVSDYVVTSREVQISMVIGQVLEPSSKLPKNTLPEVRPGQPGFSGAVTQVLLEQVVVLEAENFNVAGVPEAEVDAAVAKVEKAVAGRAYWAGIEPTAAEVRRFTTRKLVAKSFLKFKTNSMTGIITDQEAQAYYEKNRAKFGSSPFEDFRDNIKAFLAQQQLEERIRSWFEVIQRKYKVRNFVAE</sequence>
<protein>
    <submittedName>
        <fullName evidence="1">Uncharacterized protein</fullName>
    </submittedName>
</protein>
<proteinExistence type="predicted"/>
<dbReference type="STRING" id="264462.Bd1543"/>
<evidence type="ECO:0000313" key="1">
    <source>
        <dbReference type="EMBL" id="CAE79423.1"/>
    </source>
</evidence>
<dbReference type="Proteomes" id="UP000008080">
    <property type="component" value="Chromosome"/>
</dbReference>
<organism evidence="1 2">
    <name type="scientific">Bdellovibrio bacteriovorus (strain ATCC 15356 / DSM 50701 / NCIMB 9529 / HD100)</name>
    <dbReference type="NCBI Taxonomy" id="264462"/>
    <lineage>
        <taxon>Bacteria</taxon>
        <taxon>Pseudomonadati</taxon>
        <taxon>Bdellovibrionota</taxon>
        <taxon>Bdellovibrionia</taxon>
        <taxon>Bdellovibrionales</taxon>
        <taxon>Pseudobdellovibrionaceae</taxon>
        <taxon>Bdellovibrio</taxon>
    </lineage>
</organism>
<dbReference type="KEGG" id="bba:Bd1543"/>